<protein>
    <recommendedName>
        <fullName evidence="3">Zinc finger BED domain-containing protein 5</fullName>
    </recommendedName>
</protein>
<dbReference type="Proteomes" id="UP001292094">
    <property type="component" value="Unassembled WGS sequence"/>
</dbReference>
<dbReference type="PANTHER" id="PTHR45913">
    <property type="entry name" value="EPM2A-INTERACTING PROTEIN 1"/>
    <property type="match status" value="1"/>
</dbReference>
<dbReference type="AlphaFoldDB" id="A0AAE1QL30"/>
<name>A0AAE1QL30_9EUCA</name>
<proteinExistence type="predicted"/>
<reference evidence="1" key="1">
    <citation type="submission" date="2023-11" db="EMBL/GenBank/DDBJ databases">
        <title>Genome assemblies of two species of porcelain crab, Petrolisthes cinctipes and Petrolisthes manimaculis (Anomura: Porcellanidae).</title>
        <authorList>
            <person name="Angst P."/>
        </authorList>
    </citation>
    <scope>NUCLEOTIDE SEQUENCE</scope>
    <source>
        <strain evidence="1">PB745_02</strain>
        <tissue evidence="1">Gill</tissue>
    </source>
</reference>
<dbReference type="PANTHER" id="PTHR45913:SF19">
    <property type="entry name" value="LOW QUALITY PROTEIN: ZINC FINGER BED DOMAIN-CONTAINING PROTEIN 5-LIKE"/>
    <property type="match status" value="1"/>
</dbReference>
<evidence type="ECO:0008006" key="3">
    <source>
        <dbReference type="Google" id="ProtNLM"/>
    </source>
</evidence>
<evidence type="ECO:0000313" key="2">
    <source>
        <dbReference type="Proteomes" id="UP001292094"/>
    </source>
</evidence>
<comment type="caution">
    <text evidence="1">The sequence shown here is derived from an EMBL/GenBank/DDBJ whole genome shotgun (WGS) entry which is preliminary data.</text>
</comment>
<gene>
    <name evidence="1" type="ORF">Pmani_001181</name>
</gene>
<organism evidence="1 2">
    <name type="scientific">Petrolisthes manimaculis</name>
    <dbReference type="NCBI Taxonomy" id="1843537"/>
    <lineage>
        <taxon>Eukaryota</taxon>
        <taxon>Metazoa</taxon>
        <taxon>Ecdysozoa</taxon>
        <taxon>Arthropoda</taxon>
        <taxon>Crustacea</taxon>
        <taxon>Multicrustacea</taxon>
        <taxon>Malacostraca</taxon>
        <taxon>Eumalacostraca</taxon>
        <taxon>Eucarida</taxon>
        <taxon>Decapoda</taxon>
        <taxon>Pleocyemata</taxon>
        <taxon>Anomura</taxon>
        <taxon>Galatheoidea</taxon>
        <taxon>Porcellanidae</taxon>
        <taxon>Petrolisthes</taxon>
    </lineage>
</organism>
<evidence type="ECO:0000313" key="1">
    <source>
        <dbReference type="EMBL" id="KAK4328433.1"/>
    </source>
</evidence>
<accession>A0AAE1QL30</accession>
<dbReference type="EMBL" id="JAWZYT010000077">
    <property type="protein sequence ID" value="KAK4328433.1"/>
    <property type="molecule type" value="Genomic_DNA"/>
</dbReference>
<keyword evidence="2" id="KW-1185">Reference proteome</keyword>
<sequence length="154" mass="17194">MLADDLKEKLVQTLRLASSFGIEQDETTDIGGEAQLIAYCRFPDLEEKSIVEQYLCCLHLGVETTAHNIFQKLNHFMVEEAIDWSKYKYVTTDGAKAMIGAINGVVKKIQAVSSNCVAIHCVIHREALVAKRLNETRNAKEKNGESYPCTCKIA</sequence>